<proteinExistence type="predicted"/>
<keyword evidence="2" id="KW-1185">Reference proteome</keyword>
<comment type="caution">
    <text evidence="1">The sequence shown here is derived from an EMBL/GenBank/DDBJ whole genome shotgun (WGS) entry which is preliminary data.</text>
</comment>
<accession>A0A6G1D0U6</accession>
<sequence>MRRLVVLLHSDVIRSRARDAAAVGHAATVKAGHDADARHLLNTMRRALLDPTWWAKFIATSSEAGKILMLPWTTRPLTRSANKAMPVKLPRCSIA</sequence>
<dbReference type="AlphaFoldDB" id="A0A6G1D0U6"/>
<organism evidence="1 2">
    <name type="scientific">Oryza meyeriana var. granulata</name>
    <dbReference type="NCBI Taxonomy" id="110450"/>
    <lineage>
        <taxon>Eukaryota</taxon>
        <taxon>Viridiplantae</taxon>
        <taxon>Streptophyta</taxon>
        <taxon>Embryophyta</taxon>
        <taxon>Tracheophyta</taxon>
        <taxon>Spermatophyta</taxon>
        <taxon>Magnoliopsida</taxon>
        <taxon>Liliopsida</taxon>
        <taxon>Poales</taxon>
        <taxon>Poaceae</taxon>
        <taxon>BOP clade</taxon>
        <taxon>Oryzoideae</taxon>
        <taxon>Oryzeae</taxon>
        <taxon>Oryzinae</taxon>
        <taxon>Oryza</taxon>
        <taxon>Oryza meyeriana</taxon>
    </lineage>
</organism>
<evidence type="ECO:0000313" key="1">
    <source>
        <dbReference type="EMBL" id="KAF0906495.1"/>
    </source>
</evidence>
<protein>
    <submittedName>
        <fullName evidence="1">Uncharacterized protein</fullName>
    </submittedName>
</protein>
<reference evidence="1 2" key="1">
    <citation type="submission" date="2019-11" db="EMBL/GenBank/DDBJ databases">
        <title>Whole genome sequence of Oryza granulata.</title>
        <authorList>
            <person name="Li W."/>
        </authorList>
    </citation>
    <scope>NUCLEOTIDE SEQUENCE [LARGE SCALE GENOMIC DNA]</scope>
    <source>
        <strain evidence="2">cv. Menghai</strain>
        <tissue evidence="1">Leaf</tissue>
    </source>
</reference>
<dbReference type="Proteomes" id="UP000479710">
    <property type="component" value="Unassembled WGS sequence"/>
</dbReference>
<gene>
    <name evidence="1" type="ORF">E2562_011483</name>
</gene>
<evidence type="ECO:0000313" key="2">
    <source>
        <dbReference type="Proteomes" id="UP000479710"/>
    </source>
</evidence>
<name>A0A6G1D0U6_9ORYZ</name>
<dbReference type="EMBL" id="SPHZ02000007">
    <property type="protein sequence ID" value="KAF0906495.1"/>
    <property type="molecule type" value="Genomic_DNA"/>
</dbReference>